<accession>A0A381WZ22</accession>
<protein>
    <submittedName>
        <fullName evidence="1">Uncharacterized protein</fullName>
    </submittedName>
</protein>
<organism evidence="1">
    <name type="scientific">marine metagenome</name>
    <dbReference type="NCBI Taxonomy" id="408172"/>
    <lineage>
        <taxon>unclassified sequences</taxon>
        <taxon>metagenomes</taxon>
        <taxon>ecological metagenomes</taxon>
    </lineage>
</organism>
<sequence>MGKFKNEVKVAGRSYNRYRPMGTFSTTKDIVERFGKRFYIDTFGIARWDSNNRIPFGDVLLDFCEAGLISPKELRVSSELREKENSAFWIKLKLRHKNARLKMKGVKK</sequence>
<name>A0A381WZ22_9ZZZZ</name>
<reference evidence="1" key="1">
    <citation type="submission" date="2018-05" db="EMBL/GenBank/DDBJ databases">
        <authorList>
            <person name="Lanie J.A."/>
            <person name="Ng W.-L."/>
            <person name="Kazmierczak K.M."/>
            <person name="Andrzejewski T.M."/>
            <person name="Davidsen T.M."/>
            <person name="Wayne K.J."/>
            <person name="Tettelin H."/>
            <person name="Glass J.I."/>
            <person name="Rusch D."/>
            <person name="Podicherti R."/>
            <person name="Tsui H.-C.T."/>
            <person name="Winkler M.E."/>
        </authorList>
    </citation>
    <scope>NUCLEOTIDE SEQUENCE</scope>
</reference>
<dbReference type="AlphaFoldDB" id="A0A381WZ22"/>
<evidence type="ECO:0000313" key="1">
    <source>
        <dbReference type="EMBL" id="SVA57582.1"/>
    </source>
</evidence>
<gene>
    <name evidence="1" type="ORF">METZ01_LOCUS110436</name>
</gene>
<dbReference type="EMBL" id="UINC01013302">
    <property type="protein sequence ID" value="SVA57582.1"/>
    <property type="molecule type" value="Genomic_DNA"/>
</dbReference>
<proteinExistence type="predicted"/>